<evidence type="ECO:0000313" key="4">
    <source>
        <dbReference type="Proteomes" id="UP000824998"/>
    </source>
</evidence>
<dbReference type="OrthoDB" id="5236983at2759"/>
<evidence type="ECO:0000259" key="2">
    <source>
        <dbReference type="Pfam" id="PF10263"/>
    </source>
</evidence>
<evidence type="ECO:0000256" key="1">
    <source>
        <dbReference type="SAM" id="MobiDB-lite"/>
    </source>
</evidence>
<comment type="caution">
    <text evidence="3">The sequence shown here is derived from an EMBL/GenBank/DDBJ whole genome shotgun (WGS) entry which is preliminary data.</text>
</comment>
<dbReference type="AlphaFoldDB" id="A0A9P8C8F6"/>
<reference evidence="3" key="1">
    <citation type="journal article" date="2021" name="IMA Fungus">
        <title>Genomic characterization of three marine fungi, including Emericellopsis atlantica sp. nov. with signatures of a generalist lifestyle and marine biomass degradation.</title>
        <authorList>
            <person name="Hagestad O.C."/>
            <person name="Hou L."/>
            <person name="Andersen J.H."/>
            <person name="Hansen E.H."/>
            <person name="Altermark B."/>
            <person name="Li C."/>
            <person name="Kuhnert E."/>
            <person name="Cox R.J."/>
            <person name="Crous P.W."/>
            <person name="Spatafora J.W."/>
            <person name="Lail K."/>
            <person name="Amirebrahimi M."/>
            <person name="Lipzen A."/>
            <person name="Pangilinan J."/>
            <person name="Andreopoulos W."/>
            <person name="Hayes R.D."/>
            <person name="Ng V."/>
            <person name="Grigoriev I.V."/>
            <person name="Jackson S.A."/>
            <person name="Sutton T.D.S."/>
            <person name="Dobson A.D.W."/>
            <person name="Rama T."/>
        </authorList>
    </citation>
    <scope>NUCLEOTIDE SEQUENCE</scope>
    <source>
        <strain evidence="3">TRa018bII</strain>
    </source>
</reference>
<gene>
    <name evidence="3" type="ORF">BJ875DRAFT_362478</name>
</gene>
<feature type="region of interest" description="Disordered" evidence="1">
    <location>
        <begin position="1"/>
        <end position="24"/>
    </location>
</feature>
<dbReference type="GO" id="GO:0006950">
    <property type="term" value="P:response to stress"/>
    <property type="evidence" value="ECO:0007669"/>
    <property type="project" value="UniProtKB-ARBA"/>
</dbReference>
<proteinExistence type="predicted"/>
<name>A0A9P8C8F6_9HELO</name>
<sequence length="218" mass="25450">MERTRSGNSIVSDTPYEQVPYNGSSIDTDAAAAKRVEDHFRRVPKELKQKREEHERRLRKLIKLHDPKDPGWLDDKSLLGILTACDTIFFAGDLAGRVEWEWSSLERYREELIGTTAFRRRADGQGFETLIILSEPILRNSRYDRRLLLSAFLHELIHCYLFIRCGFDARIDGGHTKGWHRIAKIINDWVHSWVGVDYLSLCNKEANLEHFHNRQPAH</sequence>
<dbReference type="Proteomes" id="UP000824998">
    <property type="component" value="Unassembled WGS sequence"/>
</dbReference>
<dbReference type="EMBL" id="MU251388">
    <property type="protein sequence ID" value="KAG9237360.1"/>
    <property type="molecule type" value="Genomic_DNA"/>
</dbReference>
<feature type="domain" description="SprT-like" evidence="2">
    <location>
        <begin position="85"/>
        <end position="190"/>
    </location>
</feature>
<dbReference type="InterPro" id="IPR006640">
    <property type="entry name" value="SprT-like_domain"/>
</dbReference>
<organism evidence="3 4">
    <name type="scientific">Amylocarpus encephaloides</name>
    <dbReference type="NCBI Taxonomy" id="45428"/>
    <lineage>
        <taxon>Eukaryota</taxon>
        <taxon>Fungi</taxon>
        <taxon>Dikarya</taxon>
        <taxon>Ascomycota</taxon>
        <taxon>Pezizomycotina</taxon>
        <taxon>Leotiomycetes</taxon>
        <taxon>Helotiales</taxon>
        <taxon>Helotiales incertae sedis</taxon>
        <taxon>Amylocarpus</taxon>
    </lineage>
</organism>
<keyword evidence="4" id="KW-1185">Reference proteome</keyword>
<evidence type="ECO:0000313" key="3">
    <source>
        <dbReference type="EMBL" id="KAG9237360.1"/>
    </source>
</evidence>
<feature type="non-terminal residue" evidence="3">
    <location>
        <position position="218"/>
    </location>
</feature>
<dbReference type="Pfam" id="PF10263">
    <property type="entry name" value="SprT-like"/>
    <property type="match status" value="1"/>
</dbReference>
<protein>
    <recommendedName>
        <fullName evidence="2">SprT-like domain-containing protein</fullName>
    </recommendedName>
</protein>
<feature type="compositionally biased region" description="Polar residues" evidence="1">
    <location>
        <begin position="1"/>
        <end position="12"/>
    </location>
</feature>
<accession>A0A9P8C8F6</accession>